<name>A0A1I6L2R0_9EURY</name>
<dbReference type="RefSeq" id="WP_245778637.1">
    <property type="nucleotide sequence ID" value="NZ_FOZK01000002.1"/>
</dbReference>
<dbReference type="EMBL" id="FOZK01000002">
    <property type="protein sequence ID" value="SFR97749.1"/>
    <property type="molecule type" value="Genomic_DNA"/>
</dbReference>
<keyword evidence="2" id="KW-0812">Transmembrane</keyword>
<evidence type="ECO:0000256" key="2">
    <source>
        <dbReference type="SAM" id="Phobius"/>
    </source>
</evidence>
<dbReference type="STRING" id="767519.SAMN05216559_1907"/>
<feature type="region of interest" description="Disordered" evidence="1">
    <location>
        <begin position="164"/>
        <end position="260"/>
    </location>
</feature>
<gene>
    <name evidence="3" type="ORF">SAMN05216559_1907</name>
</gene>
<proteinExistence type="predicted"/>
<feature type="compositionally biased region" description="Low complexity" evidence="1">
    <location>
        <begin position="229"/>
        <end position="260"/>
    </location>
</feature>
<dbReference type="Gene3D" id="2.60.40.680">
    <property type="match status" value="1"/>
</dbReference>
<accession>A0A1I6L2R0</accession>
<dbReference type="Proteomes" id="UP000199062">
    <property type="component" value="Unassembled WGS sequence"/>
</dbReference>
<organism evidence="3 4">
    <name type="scientific">Halomicrobium zhouii</name>
    <dbReference type="NCBI Taxonomy" id="767519"/>
    <lineage>
        <taxon>Archaea</taxon>
        <taxon>Methanobacteriati</taxon>
        <taxon>Methanobacteriota</taxon>
        <taxon>Stenosarchaea group</taxon>
        <taxon>Halobacteria</taxon>
        <taxon>Halobacteriales</taxon>
        <taxon>Haloarculaceae</taxon>
        <taxon>Halomicrobium</taxon>
    </lineage>
</organism>
<feature type="transmembrane region" description="Helical" evidence="2">
    <location>
        <begin position="263"/>
        <end position="281"/>
    </location>
</feature>
<sequence length="282" mass="27590">MLDALPGGGSVVGLCFVVLVLSGSVAASGTTDVMLSPESEAVEPGATVSYDVVVEDASGGVGSFDATVATNDSDVATVQNVSYPSDPAYSQHPSGGGDAQLAASGMETLDDGPVRIATVTVATAEAGVVRLSLSVSALGDENGSAYTVGETQGRTLVVGDQATATPTETDEDSSAGSGGSSGGDSSDDDSSDGDSSDGDTADDDSSDDDDSTESETESDAGTETDSPDETATSSPTSTATNTSTAGGAVTPEPDTPSSTPTTLLLAGAVLVVAVAGLVYYWL</sequence>
<dbReference type="AlphaFoldDB" id="A0A1I6L2R0"/>
<evidence type="ECO:0000313" key="4">
    <source>
        <dbReference type="Proteomes" id="UP000199062"/>
    </source>
</evidence>
<reference evidence="3 4" key="1">
    <citation type="submission" date="2016-10" db="EMBL/GenBank/DDBJ databases">
        <authorList>
            <person name="de Groot N.N."/>
        </authorList>
    </citation>
    <scope>NUCLEOTIDE SEQUENCE [LARGE SCALE GENOMIC DNA]</scope>
    <source>
        <strain evidence="3 4">CGMCC 1.10457</strain>
    </source>
</reference>
<keyword evidence="4" id="KW-1185">Reference proteome</keyword>
<evidence type="ECO:0000256" key="1">
    <source>
        <dbReference type="SAM" id="MobiDB-lite"/>
    </source>
</evidence>
<protein>
    <recommendedName>
        <fullName evidence="5">Cohesin domain-containing protein</fullName>
    </recommendedName>
</protein>
<evidence type="ECO:0000313" key="3">
    <source>
        <dbReference type="EMBL" id="SFR97749.1"/>
    </source>
</evidence>
<keyword evidence="2" id="KW-0472">Membrane</keyword>
<feature type="compositionally biased region" description="Acidic residues" evidence="1">
    <location>
        <begin position="185"/>
        <end position="228"/>
    </location>
</feature>
<evidence type="ECO:0008006" key="5">
    <source>
        <dbReference type="Google" id="ProtNLM"/>
    </source>
</evidence>
<keyword evidence="2" id="KW-1133">Transmembrane helix</keyword>